<dbReference type="Pfam" id="PF13883">
    <property type="entry name" value="CREG_beta-barrel"/>
    <property type="match status" value="1"/>
</dbReference>
<dbReference type="InterPro" id="IPR012349">
    <property type="entry name" value="Split_barrel_FMN-bd"/>
</dbReference>
<evidence type="ECO:0000256" key="2">
    <source>
        <dbReference type="SAM" id="SignalP"/>
    </source>
</evidence>
<dbReference type="OMA" id="ITLSMRW"/>
<sequence>MRLSSLLSLSVLSIGTLGAPLADEQVILKDIPTVDEGARVARTLVNRESLTNINTIKTIKQLDGSVRHLPVSSMEYYADCDSDGDPYWLAIDVGGTNQNIIRGSDYSFTIRVGDHPNTEKVDESYPGSIPASPAGSPRVQLTGRLQKITFTNPFDPKKVALERCFLAKHPDAAVWLPNNIVTPHKSHWTKLVVDGVYMVGGFGDRAYIGEINAELYHSAEIIEENN</sequence>
<dbReference type="Proteomes" id="UP000000709">
    <property type="component" value="Unassembled WGS sequence"/>
</dbReference>
<accession>G3AJ89</accession>
<dbReference type="Gene3D" id="2.30.110.10">
    <property type="entry name" value="Electron Transport, Fmn-binding Protein, Chain A"/>
    <property type="match status" value="1"/>
</dbReference>
<dbReference type="PANTHER" id="PTHR37273">
    <property type="entry name" value="CHROMOSOME 8, WHOLE GENOME SHOTGUN SEQUENCE"/>
    <property type="match status" value="1"/>
</dbReference>
<proteinExistence type="predicted"/>
<dbReference type="AlphaFoldDB" id="G3AJ89"/>
<keyword evidence="2" id="KW-0732">Signal</keyword>
<dbReference type="RefSeq" id="XP_007373430.1">
    <property type="nucleotide sequence ID" value="XM_007373368.1"/>
</dbReference>
<evidence type="ECO:0000313" key="4">
    <source>
        <dbReference type="EMBL" id="EGW33846.1"/>
    </source>
</evidence>
<keyword evidence="5" id="KW-1185">Reference proteome</keyword>
<reference evidence="4 5" key="1">
    <citation type="journal article" date="2011" name="Proc. Natl. Acad. Sci. U.S.A.">
        <title>Comparative genomics of xylose-fermenting fungi for enhanced biofuel production.</title>
        <authorList>
            <person name="Wohlbach D.J."/>
            <person name="Kuo A."/>
            <person name="Sato T.K."/>
            <person name="Potts K.M."/>
            <person name="Salamov A.A."/>
            <person name="LaButti K.M."/>
            <person name="Sun H."/>
            <person name="Clum A."/>
            <person name="Pangilinan J.L."/>
            <person name="Lindquist E.A."/>
            <person name="Lucas S."/>
            <person name="Lapidus A."/>
            <person name="Jin M."/>
            <person name="Gunawan C."/>
            <person name="Balan V."/>
            <person name="Dale B.E."/>
            <person name="Jeffries T.W."/>
            <person name="Zinkel R."/>
            <person name="Barry K.W."/>
            <person name="Grigoriev I.V."/>
            <person name="Gasch A.P."/>
        </authorList>
    </citation>
    <scope>NUCLEOTIDE SEQUENCE [LARGE SCALE GENOMIC DNA]</scope>
    <source>
        <strain evidence="5">NRRL Y-27907 / 11-Y1</strain>
    </source>
</reference>
<dbReference type="HOGENOM" id="CLU_056802_3_0_1"/>
<dbReference type="GeneID" id="18872820"/>
<dbReference type="KEGG" id="spaa:SPAPADRAFT_59207"/>
<dbReference type="eggNOG" id="ENOG502RDU8">
    <property type="taxonomic scope" value="Eukaryota"/>
</dbReference>
<gene>
    <name evidence="4" type="ORF">SPAPADRAFT_59207</name>
</gene>
<dbReference type="SUPFAM" id="SSF50475">
    <property type="entry name" value="FMN-binding split barrel"/>
    <property type="match status" value="1"/>
</dbReference>
<feature type="domain" description="CREG-like beta-barrel" evidence="3">
    <location>
        <begin position="32"/>
        <end position="217"/>
    </location>
</feature>
<dbReference type="InterPro" id="IPR055343">
    <property type="entry name" value="CREG_beta-barrel"/>
</dbReference>
<dbReference type="PANTHER" id="PTHR37273:SF1">
    <property type="entry name" value="ADL397C-AP"/>
    <property type="match status" value="1"/>
</dbReference>
<evidence type="ECO:0000256" key="1">
    <source>
        <dbReference type="SAM" id="MobiDB-lite"/>
    </source>
</evidence>
<feature type="chain" id="PRO_5003442156" description="CREG-like beta-barrel domain-containing protein" evidence="2">
    <location>
        <begin position="19"/>
        <end position="226"/>
    </location>
</feature>
<evidence type="ECO:0000259" key="3">
    <source>
        <dbReference type="Pfam" id="PF13883"/>
    </source>
</evidence>
<organism evidence="5">
    <name type="scientific">Spathaspora passalidarum (strain NRRL Y-27907 / 11-Y1)</name>
    <dbReference type="NCBI Taxonomy" id="619300"/>
    <lineage>
        <taxon>Eukaryota</taxon>
        <taxon>Fungi</taxon>
        <taxon>Dikarya</taxon>
        <taxon>Ascomycota</taxon>
        <taxon>Saccharomycotina</taxon>
        <taxon>Pichiomycetes</taxon>
        <taxon>Debaryomycetaceae</taxon>
        <taxon>Spathaspora</taxon>
    </lineage>
</organism>
<dbReference type="InParanoid" id="G3AJ89"/>
<dbReference type="STRING" id="619300.G3AJ89"/>
<feature type="region of interest" description="Disordered" evidence="1">
    <location>
        <begin position="117"/>
        <end position="136"/>
    </location>
</feature>
<protein>
    <recommendedName>
        <fullName evidence="3">CREG-like beta-barrel domain-containing protein</fullName>
    </recommendedName>
</protein>
<feature type="signal peptide" evidence="2">
    <location>
        <begin position="1"/>
        <end position="18"/>
    </location>
</feature>
<name>G3AJ89_SPAPN</name>
<feature type="compositionally biased region" description="Low complexity" evidence="1">
    <location>
        <begin position="124"/>
        <end position="136"/>
    </location>
</feature>
<evidence type="ECO:0000313" key="5">
    <source>
        <dbReference type="Proteomes" id="UP000000709"/>
    </source>
</evidence>
<dbReference type="OrthoDB" id="2138282at2759"/>
<dbReference type="EMBL" id="GL996500">
    <property type="protein sequence ID" value="EGW33846.1"/>
    <property type="molecule type" value="Genomic_DNA"/>
</dbReference>